<keyword evidence="11" id="KW-0961">Cell wall biogenesis/degradation</keyword>
<keyword evidence="5 19" id="KW-0121">Carboxypeptidase</keyword>
<dbReference type="InterPro" id="IPR012907">
    <property type="entry name" value="Peptidase_S11_C"/>
</dbReference>
<comment type="function">
    <text evidence="1">Removes C-terminal D-alanyl residues from sugar-peptide cell wall precursors.</text>
</comment>
<evidence type="ECO:0000256" key="14">
    <source>
        <dbReference type="PIRSR" id="PIRSR618044-2"/>
    </source>
</evidence>
<keyword evidence="16" id="KW-1133">Transmembrane helix</keyword>
<dbReference type="EC" id="3.4.16.4" evidence="4"/>
<feature type="active site" evidence="13">
    <location>
        <position position="114"/>
    </location>
</feature>
<keyword evidence="9" id="KW-0133">Cell shape</keyword>
<evidence type="ECO:0000256" key="10">
    <source>
        <dbReference type="ARBA" id="ARBA00022984"/>
    </source>
</evidence>
<feature type="binding site" evidence="14">
    <location>
        <position position="226"/>
    </location>
    <ligand>
        <name>substrate</name>
    </ligand>
</feature>
<dbReference type="Pfam" id="PF07943">
    <property type="entry name" value="PBP5_C"/>
    <property type="match status" value="1"/>
</dbReference>
<dbReference type="Gene3D" id="3.40.710.10">
    <property type="entry name" value="DD-peptidase/beta-lactamase superfamily"/>
    <property type="match status" value="1"/>
</dbReference>
<sequence length="408" mass="45693">MGDVVKRLLFLIIITIFCTATAAFASTPSVAAEGALLIESNTGRILFEKNKDVKFYPASTTKIMTALLVLEHCQLDDKVIVGENPPYVKGSKIYIFEGEEFTVDQLLYALLIESANDVASAFAEHIAGSDEEFAKLMNKKAKELGCKNTNFTNPHGLYNPDHYTSAYDLYLITKEAMKYETYRKIVTTRSYTLEPTNKQPERRYFHSNNRLMYNNRFHVEGANGAKTGYTTESGHSLVATAYREYTDLMVVLLCDKKPGLWEDAYALMNYGFENFETVMGVAAGNLITSLKIANTNLELPLKASKDLYFTKEVKGDCDIISSLQIINGFKGYILKGQTIGYIEYSYNGKNLGSVDVTAAHDLPITSLYNYKSYNNGIKNQYNSYLLTGAAFVIAGFFAGAELIKRRRR</sequence>
<feature type="active site" description="Acyl-ester intermediate" evidence="13">
    <location>
        <position position="59"/>
    </location>
</feature>
<dbReference type="PRINTS" id="PR00725">
    <property type="entry name" value="DADACBPTASE1"/>
</dbReference>
<evidence type="ECO:0000313" key="19">
    <source>
        <dbReference type="EMBL" id="KPU44149.1"/>
    </source>
</evidence>
<keyword evidence="20" id="KW-1185">Reference proteome</keyword>
<dbReference type="Pfam" id="PF00768">
    <property type="entry name" value="Peptidase_S11"/>
    <property type="match status" value="1"/>
</dbReference>
<evidence type="ECO:0000256" key="9">
    <source>
        <dbReference type="ARBA" id="ARBA00022960"/>
    </source>
</evidence>
<keyword evidence="16" id="KW-0812">Transmembrane</keyword>
<comment type="pathway">
    <text evidence="2">Cell wall biogenesis; peptidoglycan biosynthesis.</text>
</comment>
<dbReference type="SUPFAM" id="SSF56601">
    <property type="entry name" value="beta-lactamase/transpeptidase-like"/>
    <property type="match status" value="1"/>
</dbReference>
<evidence type="ECO:0000259" key="18">
    <source>
        <dbReference type="SMART" id="SM00936"/>
    </source>
</evidence>
<reference evidence="19 20" key="1">
    <citation type="submission" date="2015-09" db="EMBL/GenBank/DDBJ databases">
        <title>Genome sequence of Oxobacter pfennigii DSM 3222.</title>
        <authorList>
            <person name="Poehlein A."/>
            <person name="Bengelsdorf F.R."/>
            <person name="Schiel-Bengelsdorf B."/>
            <person name="Duerre P."/>
            <person name="Daniel R."/>
        </authorList>
    </citation>
    <scope>NUCLEOTIDE SEQUENCE [LARGE SCALE GENOMIC DNA]</scope>
    <source>
        <strain evidence="19 20">DSM 3222</strain>
    </source>
</reference>
<dbReference type="SUPFAM" id="SSF69189">
    <property type="entry name" value="Penicillin-binding protein associated domain"/>
    <property type="match status" value="1"/>
</dbReference>
<keyword evidence="8 19" id="KW-0378">Hydrolase</keyword>
<feature type="domain" description="Peptidase S11 D-Ala-D-Ala carboxypeptidase A C-terminal" evidence="18">
    <location>
        <begin position="275"/>
        <end position="364"/>
    </location>
</feature>
<keyword evidence="6" id="KW-0645">Protease</keyword>
<keyword evidence="10" id="KW-0573">Peptidoglycan synthesis</keyword>
<dbReference type="GO" id="GO:0006508">
    <property type="term" value="P:proteolysis"/>
    <property type="evidence" value="ECO:0007669"/>
    <property type="project" value="UniProtKB-KW"/>
</dbReference>
<name>A0A0P8WNM6_9CLOT</name>
<dbReference type="Proteomes" id="UP000050326">
    <property type="component" value="Unassembled WGS sequence"/>
</dbReference>
<dbReference type="UniPathway" id="UPA00219"/>
<accession>A0A0P8WNM6</accession>
<dbReference type="PANTHER" id="PTHR21581:SF33">
    <property type="entry name" value="D-ALANYL-D-ALANINE CARBOXYPEPTIDASE DACB"/>
    <property type="match status" value="1"/>
</dbReference>
<dbReference type="Gene3D" id="2.60.410.10">
    <property type="entry name" value="D-Ala-D-Ala carboxypeptidase, C-terminal domain"/>
    <property type="match status" value="1"/>
</dbReference>
<evidence type="ECO:0000256" key="5">
    <source>
        <dbReference type="ARBA" id="ARBA00022645"/>
    </source>
</evidence>
<evidence type="ECO:0000313" key="20">
    <source>
        <dbReference type="Proteomes" id="UP000050326"/>
    </source>
</evidence>
<dbReference type="GO" id="GO:0009252">
    <property type="term" value="P:peptidoglycan biosynthetic process"/>
    <property type="evidence" value="ECO:0007669"/>
    <property type="project" value="UniProtKB-UniPathway"/>
</dbReference>
<proteinExistence type="inferred from homology"/>
<dbReference type="GO" id="GO:0071555">
    <property type="term" value="P:cell wall organization"/>
    <property type="evidence" value="ECO:0007669"/>
    <property type="project" value="UniProtKB-KW"/>
</dbReference>
<feature type="signal peptide" evidence="17">
    <location>
        <begin position="1"/>
        <end position="25"/>
    </location>
</feature>
<protein>
    <recommendedName>
        <fullName evidence="4">serine-type D-Ala-D-Ala carboxypeptidase</fullName>
        <ecNumber evidence="4">3.4.16.4</ecNumber>
    </recommendedName>
</protein>
<comment type="caution">
    <text evidence="19">The sequence shown here is derived from an EMBL/GenBank/DDBJ whole genome shotgun (WGS) entry which is preliminary data.</text>
</comment>
<evidence type="ECO:0000256" key="13">
    <source>
        <dbReference type="PIRSR" id="PIRSR618044-1"/>
    </source>
</evidence>
<dbReference type="InterPro" id="IPR037167">
    <property type="entry name" value="Peptidase_S11_C_sf"/>
</dbReference>
<evidence type="ECO:0000256" key="6">
    <source>
        <dbReference type="ARBA" id="ARBA00022670"/>
    </source>
</evidence>
<dbReference type="GO" id="GO:0009002">
    <property type="term" value="F:serine-type D-Ala-D-Ala carboxypeptidase activity"/>
    <property type="evidence" value="ECO:0007669"/>
    <property type="project" value="UniProtKB-EC"/>
</dbReference>
<dbReference type="InterPro" id="IPR015956">
    <property type="entry name" value="Peniciliin-bd_prot_C_sf"/>
</dbReference>
<dbReference type="STRING" id="36849.OXPF_23170"/>
<comment type="similarity">
    <text evidence="3 15">Belongs to the peptidase S11 family.</text>
</comment>
<evidence type="ECO:0000256" key="1">
    <source>
        <dbReference type="ARBA" id="ARBA00003217"/>
    </source>
</evidence>
<gene>
    <name evidence="19" type="primary">dacB_3</name>
    <name evidence="19" type="ORF">OXPF_23170</name>
</gene>
<feature type="chain" id="PRO_5006153422" description="serine-type D-Ala-D-Ala carboxypeptidase" evidence="17">
    <location>
        <begin position="26"/>
        <end position="408"/>
    </location>
</feature>
<evidence type="ECO:0000256" key="8">
    <source>
        <dbReference type="ARBA" id="ARBA00022801"/>
    </source>
</evidence>
<dbReference type="InterPro" id="IPR018044">
    <property type="entry name" value="Peptidase_S11"/>
</dbReference>
<dbReference type="InterPro" id="IPR001967">
    <property type="entry name" value="Peptidase_S11_N"/>
</dbReference>
<dbReference type="EMBL" id="LKET01000032">
    <property type="protein sequence ID" value="KPU44149.1"/>
    <property type="molecule type" value="Genomic_DNA"/>
</dbReference>
<evidence type="ECO:0000256" key="16">
    <source>
        <dbReference type="SAM" id="Phobius"/>
    </source>
</evidence>
<dbReference type="AlphaFoldDB" id="A0A0P8WNM6"/>
<evidence type="ECO:0000256" key="3">
    <source>
        <dbReference type="ARBA" id="ARBA00007164"/>
    </source>
</evidence>
<dbReference type="InterPro" id="IPR012338">
    <property type="entry name" value="Beta-lactam/transpept-like"/>
</dbReference>
<evidence type="ECO:0000256" key="2">
    <source>
        <dbReference type="ARBA" id="ARBA00004752"/>
    </source>
</evidence>
<evidence type="ECO:0000256" key="15">
    <source>
        <dbReference type="RuleBase" id="RU004016"/>
    </source>
</evidence>
<feature type="transmembrane region" description="Helical" evidence="16">
    <location>
        <begin position="384"/>
        <end position="403"/>
    </location>
</feature>
<evidence type="ECO:0000256" key="7">
    <source>
        <dbReference type="ARBA" id="ARBA00022729"/>
    </source>
</evidence>
<evidence type="ECO:0000256" key="17">
    <source>
        <dbReference type="SAM" id="SignalP"/>
    </source>
</evidence>
<evidence type="ECO:0000256" key="4">
    <source>
        <dbReference type="ARBA" id="ARBA00012448"/>
    </source>
</evidence>
<keyword evidence="7 17" id="KW-0732">Signal</keyword>
<dbReference type="GO" id="GO:0008360">
    <property type="term" value="P:regulation of cell shape"/>
    <property type="evidence" value="ECO:0007669"/>
    <property type="project" value="UniProtKB-KW"/>
</dbReference>
<organism evidence="19 20">
    <name type="scientific">Oxobacter pfennigii</name>
    <dbReference type="NCBI Taxonomy" id="36849"/>
    <lineage>
        <taxon>Bacteria</taxon>
        <taxon>Bacillati</taxon>
        <taxon>Bacillota</taxon>
        <taxon>Clostridia</taxon>
        <taxon>Eubacteriales</taxon>
        <taxon>Clostridiaceae</taxon>
        <taxon>Oxobacter</taxon>
    </lineage>
</organism>
<keyword evidence="16" id="KW-0472">Membrane</keyword>
<feature type="active site" description="Proton acceptor" evidence="13">
    <location>
        <position position="62"/>
    </location>
</feature>
<dbReference type="PANTHER" id="PTHR21581">
    <property type="entry name" value="D-ALANYL-D-ALANINE CARBOXYPEPTIDASE"/>
    <property type="match status" value="1"/>
</dbReference>
<evidence type="ECO:0000256" key="12">
    <source>
        <dbReference type="ARBA" id="ARBA00034000"/>
    </source>
</evidence>
<dbReference type="SMART" id="SM00936">
    <property type="entry name" value="PBP5_C"/>
    <property type="match status" value="1"/>
</dbReference>
<comment type="catalytic activity">
    <reaction evidence="12">
        <text>Preferential cleavage: (Ac)2-L-Lys-D-Ala-|-D-Ala. Also transpeptidation of peptidyl-alanyl moieties that are N-acyl substituents of D-alanine.</text>
        <dbReference type="EC" id="3.4.16.4"/>
    </reaction>
</comment>
<evidence type="ECO:0000256" key="11">
    <source>
        <dbReference type="ARBA" id="ARBA00023316"/>
    </source>
</evidence>
<dbReference type="PATRIC" id="fig|36849.3.peg.2441"/>